<feature type="compositionally biased region" description="Basic and acidic residues" evidence="1">
    <location>
        <begin position="1"/>
        <end position="16"/>
    </location>
</feature>
<feature type="compositionally biased region" description="Low complexity" evidence="1">
    <location>
        <begin position="53"/>
        <end position="64"/>
    </location>
</feature>
<feature type="compositionally biased region" description="Low complexity" evidence="1">
    <location>
        <begin position="20"/>
        <end position="32"/>
    </location>
</feature>
<feature type="region of interest" description="Disordered" evidence="1">
    <location>
        <begin position="48"/>
        <end position="116"/>
    </location>
</feature>
<organism evidence="2">
    <name type="scientific">Schizaphis graminum</name>
    <name type="common">Green bug aphid</name>
    <dbReference type="NCBI Taxonomy" id="13262"/>
    <lineage>
        <taxon>Eukaryota</taxon>
        <taxon>Metazoa</taxon>
        <taxon>Ecdysozoa</taxon>
        <taxon>Arthropoda</taxon>
        <taxon>Hexapoda</taxon>
        <taxon>Insecta</taxon>
        <taxon>Pterygota</taxon>
        <taxon>Neoptera</taxon>
        <taxon>Paraneoptera</taxon>
        <taxon>Hemiptera</taxon>
        <taxon>Sternorrhyncha</taxon>
        <taxon>Aphidomorpha</taxon>
        <taxon>Aphidoidea</taxon>
        <taxon>Aphididae</taxon>
        <taxon>Aphidini</taxon>
        <taxon>Schizaphis</taxon>
    </lineage>
</organism>
<gene>
    <name evidence="2" type="ORF">g.134835</name>
</gene>
<sequence>MGKGSSSDRARTRTTIDGHAAAAAVASDASTSTAAAAVVVVVQAVMRIPPSPSSSSSSQTSSRPGIATRKSEGGIFRLRVDDRGGGARETRERAREKGPKRAARGEQKNPTPCRHPSAPADRFLLYFSSPTRPFCSRLLSRITLYYIFFFRQADLRSINDNHNKGVVERT</sequence>
<reference evidence="2" key="1">
    <citation type="submission" date="2018-04" db="EMBL/GenBank/DDBJ databases">
        <title>Transcriptome of Schizaphis graminum biotype I.</title>
        <authorList>
            <person name="Scully E.D."/>
            <person name="Geib S.M."/>
            <person name="Palmer N.A."/>
            <person name="Koch K."/>
            <person name="Bradshaw J."/>
            <person name="Heng-Moss T."/>
            <person name="Sarath G."/>
        </authorList>
    </citation>
    <scope>NUCLEOTIDE SEQUENCE</scope>
</reference>
<evidence type="ECO:0000313" key="2">
    <source>
        <dbReference type="EMBL" id="MBY23072.1"/>
    </source>
</evidence>
<accession>A0A2S2P151</accession>
<feature type="region of interest" description="Disordered" evidence="1">
    <location>
        <begin position="1"/>
        <end position="32"/>
    </location>
</feature>
<proteinExistence type="predicted"/>
<evidence type="ECO:0000256" key="1">
    <source>
        <dbReference type="SAM" id="MobiDB-lite"/>
    </source>
</evidence>
<dbReference type="EMBL" id="GGMR01010453">
    <property type="protein sequence ID" value="MBY23072.1"/>
    <property type="molecule type" value="Transcribed_RNA"/>
</dbReference>
<dbReference type="AlphaFoldDB" id="A0A2S2P151"/>
<protein>
    <submittedName>
        <fullName evidence="2">Uncharacterized protein</fullName>
    </submittedName>
</protein>
<name>A0A2S2P151_SCHGA</name>
<feature type="compositionally biased region" description="Basic and acidic residues" evidence="1">
    <location>
        <begin position="78"/>
        <end position="107"/>
    </location>
</feature>